<comment type="similarity">
    <text evidence="2">Belongs to the DivIVA family.</text>
</comment>
<feature type="compositionally biased region" description="Gly residues" evidence="9">
    <location>
        <begin position="226"/>
        <end position="241"/>
    </location>
</feature>
<comment type="caution">
    <text evidence="10">The sequence shown here is derived from an EMBL/GenBank/DDBJ whole genome shotgun (WGS) entry which is preliminary data.</text>
</comment>
<feature type="compositionally biased region" description="Basic and acidic residues" evidence="9">
    <location>
        <begin position="242"/>
        <end position="254"/>
    </location>
</feature>
<feature type="region of interest" description="Disordered" evidence="9">
    <location>
        <begin position="59"/>
        <end position="130"/>
    </location>
</feature>
<evidence type="ECO:0000256" key="8">
    <source>
        <dbReference type="ARBA" id="ARBA00031737"/>
    </source>
</evidence>
<keyword evidence="4" id="KW-0963">Cytoplasm</keyword>
<dbReference type="EMBL" id="JAANNP010000001">
    <property type="protein sequence ID" value="NHC12268.1"/>
    <property type="molecule type" value="Genomic_DNA"/>
</dbReference>
<dbReference type="InterPro" id="IPR019933">
    <property type="entry name" value="DivIVA_domain"/>
</dbReference>
<dbReference type="InterPro" id="IPR007793">
    <property type="entry name" value="DivIVA_fam"/>
</dbReference>
<keyword evidence="6" id="KW-0175">Coiled coil</keyword>
<feature type="region of interest" description="Disordered" evidence="9">
    <location>
        <begin position="217"/>
        <end position="254"/>
    </location>
</feature>
<evidence type="ECO:0000313" key="10">
    <source>
        <dbReference type="EMBL" id="NHC12268.1"/>
    </source>
</evidence>
<gene>
    <name evidence="10" type="ORF">G9H71_00540</name>
</gene>
<sequence length="254" mass="27081">MPLSPEDVANKQFTSTRLGRGYDEAEVDDFLDEVEAELTRLTRENDELRGKLSQCQRALSEAQARLARGEGAPTTGAHPVVVPTGPHPVAVPTGPHPVAVPTGQHAVAPAPVPAQPEPAPAPPAPAPAAPEQAAGILALAQRTADEHVAEARTQADRIVSEARTRAEALIREAEERQRQVLGTLETERSVLERKVDDLRSFERDYRARLKSFISGQLQELDSRGGSDSGEGRGFAPVGGGGHRADDSGFSMDKS</sequence>
<evidence type="ECO:0000256" key="7">
    <source>
        <dbReference type="ARBA" id="ARBA00023306"/>
    </source>
</evidence>
<keyword evidence="11" id="KW-1185">Reference proteome</keyword>
<dbReference type="RefSeq" id="WP_166276350.1">
    <property type="nucleotide sequence ID" value="NZ_JAANNP010000001.1"/>
</dbReference>
<evidence type="ECO:0000256" key="6">
    <source>
        <dbReference type="ARBA" id="ARBA00023054"/>
    </source>
</evidence>
<comment type="subcellular location">
    <subcellularLocation>
        <location evidence="1">Cytoplasm</location>
    </subcellularLocation>
</comment>
<dbReference type="Pfam" id="PF05103">
    <property type="entry name" value="DivIVA"/>
    <property type="match status" value="1"/>
</dbReference>
<name>A0ABX0GN72_9ACTN</name>
<keyword evidence="5" id="KW-0132">Cell division</keyword>
<feature type="compositionally biased region" description="Pro residues" evidence="9">
    <location>
        <begin position="110"/>
        <end position="128"/>
    </location>
</feature>
<evidence type="ECO:0000256" key="4">
    <source>
        <dbReference type="ARBA" id="ARBA00022490"/>
    </source>
</evidence>
<protein>
    <recommendedName>
        <fullName evidence="3">Cell wall synthesis protein Wag31</fullName>
    </recommendedName>
    <alternativeName>
        <fullName evidence="8">Antigen 84</fullName>
    </alternativeName>
</protein>
<evidence type="ECO:0000256" key="2">
    <source>
        <dbReference type="ARBA" id="ARBA00009008"/>
    </source>
</evidence>
<proteinExistence type="inferred from homology"/>
<evidence type="ECO:0000256" key="5">
    <source>
        <dbReference type="ARBA" id="ARBA00022618"/>
    </source>
</evidence>
<evidence type="ECO:0000256" key="1">
    <source>
        <dbReference type="ARBA" id="ARBA00004496"/>
    </source>
</evidence>
<dbReference type="PANTHER" id="PTHR35794">
    <property type="entry name" value="CELL DIVISION PROTEIN DIVIVA"/>
    <property type="match status" value="1"/>
</dbReference>
<feature type="compositionally biased region" description="Low complexity" evidence="9">
    <location>
        <begin position="72"/>
        <end position="109"/>
    </location>
</feature>
<organism evidence="10 11">
    <name type="scientific">Motilibacter deserti</name>
    <dbReference type="NCBI Taxonomy" id="2714956"/>
    <lineage>
        <taxon>Bacteria</taxon>
        <taxon>Bacillati</taxon>
        <taxon>Actinomycetota</taxon>
        <taxon>Actinomycetes</taxon>
        <taxon>Motilibacterales</taxon>
        <taxon>Motilibacteraceae</taxon>
        <taxon>Motilibacter</taxon>
    </lineage>
</organism>
<evidence type="ECO:0000313" key="11">
    <source>
        <dbReference type="Proteomes" id="UP000800981"/>
    </source>
</evidence>
<accession>A0ABX0GN72</accession>
<dbReference type="Proteomes" id="UP000800981">
    <property type="component" value="Unassembled WGS sequence"/>
</dbReference>
<dbReference type="PANTHER" id="PTHR35794:SF2">
    <property type="entry name" value="CELL DIVISION PROTEIN DIVIVA"/>
    <property type="match status" value="1"/>
</dbReference>
<dbReference type="Gene3D" id="1.20.5.2950">
    <property type="match status" value="1"/>
</dbReference>
<reference evidence="10 11" key="1">
    <citation type="submission" date="2020-03" db="EMBL/GenBank/DDBJ databases">
        <title>Two novel Motilibacter sp.</title>
        <authorList>
            <person name="Liu S."/>
        </authorList>
    </citation>
    <scope>NUCLEOTIDE SEQUENCE [LARGE SCALE GENOMIC DNA]</scope>
    <source>
        <strain evidence="10 11">E257</strain>
    </source>
</reference>
<dbReference type="Gene3D" id="6.10.250.660">
    <property type="match status" value="1"/>
</dbReference>
<evidence type="ECO:0000256" key="9">
    <source>
        <dbReference type="SAM" id="MobiDB-lite"/>
    </source>
</evidence>
<evidence type="ECO:0000256" key="3">
    <source>
        <dbReference type="ARBA" id="ARBA00018787"/>
    </source>
</evidence>
<keyword evidence="7" id="KW-0131">Cell cycle</keyword>
<dbReference type="NCBIfam" id="TIGR03544">
    <property type="entry name" value="DivI1A_domain"/>
    <property type="match status" value="1"/>
</dbReference>